<name>A0AAN9ICE6_CROPI</name>
<dbReference type="AlphaFoldDB" id="A0AAN9ICE6"/>
<gene>
    <name evidence="2" type="ORF">RIF29_20455</name>
</gene>
<protein>
    <submittedName>
        <fullName evidence="2">Uncharacterized protein</fullName>
    </submittedName>
</protein>
<feature type="compositionally biased region" description="Polar residues" evidence="1">
    <location>
        <begin position="44"/>
        <end position="53"/>
    </location>
</feature>
<dbReference type="EMBL" id="JAYWIO010000004">
    <property type="protein sequence ID" value="KAK7267776.1"/>
    <property type="molecule type" value="Genomic_DNA"/>
</dbReference>
<feature type="region of interest" description="Disordered" evidence="1">
    <location>
        <begin position="38"/>
        <end position="58"/>
    </location>
</feature>
<keyword evidence="3" id="KW-1185">Reference proteome</keyword>
<reference evidence="2 3" key="1">
    <citation type="submission" date="2024-01" db="EMBL/GenBank/DDBJ databases">
        <title>The genomes of 5 underutilized Papilionoideae crops provide insights into root nodulation and disease resistanc.</title>
        <authorList>
            <person name="Yuan L."/>
        </authorList>
    </citation>
    <scope>NUCLEOTIDE SEQUENCE [LARGE SCALE GENOMIC DNA]</scope>
    <source>
        <strain evidence="2">ZHUSHIDOU_FW_LH</strain>
        <tissue evidence="2">Leaf</tissue>
    </source>
</reference>
<dbReference type="Proteomes" id="UP001372338">
    <property type="component" value="Unassembled WGS sequence"/>
</dbReference>
<organism evidence="2 3">
    <name type="scientific">Crotalaria pallida</name>
    <name type="common">Smooth rattlebox</name>
    <name type="synonym">Crotalaria striata</name>
    <dbReference type="NCBI Taxonomy" id="3830"/>
    <lineage>
        <taxon>Eukaryota</taxon>
        <taxon>Viridiplantae</taxon>
        <taxon>Streptophyta</taxon>
        <taxon>Embryophyta</taxon>
        <taxon>Tracheophyta</taxon>
        <taxon>Spermatophyta</taxon>
        <taxon>Magnoliopsida</taxon>
        <taxon>eudicotyledons</taxon>
        <taxon>Gunneridae</taxon>
        <taxon>Pentapetalae</taxon>
        <taxon>rosids</taxon>
        <taxon>fabids</taxon>
        <taxon>Fabales</taxon>
        <taxon>Fabaceae</taxon>
        <taxon>Papilionoideae</taxon>
        <taxon>50 kb inversion clade</taxon>
        <taxon>genistoids sensu lato</taxon>
        <taxon>core genistoids</taxon>
        <taxon>Crotalarieae</taxon>
        <taxon>Crotalaria</taxon>
    </lineage>
</organism>
<evidence type="ECO:0000313" key="3">
    <source>
        <dbReference type="Proteomes" id="UP001372338"/>
    </source>
</evidence>
<comment type="caution">
    <text evidence="2">The sequence shown here is derived from an EMBL/GenBank/DDBJ whole genome shotgun (WGS) entry which is preliminary data.</text>
</comment>
<proteinExistence type="predicted"/>
<sequence>MDAHRKSQTWKWTLRNENISALGKTVGKFIYFLNKTKQREEGSTHQSQRSSALEQERRSISGLAGPSLTALPTSAAQDHSLLQTSRPSATLRLCELGPHDGRAPIYPIVHVLVKFRYLVKLIL</sequence>
<accession>A0AAN9ICE6</accession>
<evidence type="ECO:0000313" key="2">
    <source>
        <dbReference type="EMBL" id="KAK7267776.1"/>
    </source>
</evidence>
<evidence type="ECO:0000256" key="1">
    <source>
        <dbReference type="SAM" id="MobiDB-lite"/>
    </source>
</evidence>